<dbReference type="Gene3D" id="3.30.1360.120">
    <property type="entry name" value="Probable tRNA modification gtpase trme, domain 1"/>
    <property type="match status" value="1"/>
</dbReference>
<evidence type="ECO:0000313" key="7">
    <source>
        <dbReference type="RefSeq" id="XP_006820414.1"/>
    </source>
</evidence>
<dbReference type="Gene3D" id="3.30.70.1400">
    <property type="entry name" value="Aminomethyltransferase beta-barrel domains"/>
    <property type="match status" value="1"/>
</dbReference>
<proteinExistence type="inferred from homology"/>
<reference evidence="7" key="1">
    <citation type="submission" date="2025-08" db="UniProtKB">
        <authorList>
            <consortium name="RefSeq"/>
        </authorList>
    </citation>
    <scope>IDENTIFICATION</scope>
    <source>
        <tissue evidence="7">Testes</tissue>
    </source>
</reference>
<dbReference type="SUPFAM" id="SSF103025">
    <property type="entry name" value="Folate-binding domain"/>
    <property type="match status" value="1"/>
</dbReference>
<protein>
    <submittedName>
        <fullName evidence="7">Pyruvate dehydrogenase phosphatase regulatory subunit, mitochondrial-like</fullName>
    </submittedName>
</protein>
<gene>
    <name evidence="7" type="primary">LOC100369424</name>
</gene>
<dbReference type="InterPro" id="IPR029043">
    <property type="entry name" value="GcvT/YgfZ_C"/>
</dbReference>
<dbReference type="SUPFAM" id="SSF51905">
    <property type="entry name" value="FAD/NAD(P)-binding domain"/>
    <property type="match status" value="1"/>
</dbReference>
<dbReference type="Pfam" id="PF08669">
    <property type="entry name" value="GCV_T_C"/>
    <property type="match status" value="1"/>
</dbReference>
<keyword evidence="6" id="KW-1185">Reference proteome</keyword>
<dbReference type="SUPFAM" id="SSF101790">
    <property type="entry name" value="Aminomethyltransferase beta-barrel domain"/>
    <property type="match status" value="1"/>
</dbReference>
<evidence type="ECO:0000259" key="2">
    <source>
        <dbReference type="Pfam" id="PF01266"/>
    </source>
</evidence>
<dbReference type="PANTHER" id="PTHR43757:SF15">
    <property type="entry name" value="PYRUVATE DEHYDROGENASE PHOSPHATASE REGULATORY SUBUNIT, MITOCHONDRIAL-LIKE"/>
    <property type="match status" value="1"/>
</dbReference>
<accession>A0ABM0MK73</accession>
<evidence type="ECO:0000256" key="1">
    <source>
        <dbReference type="ARBA" id="ARBA00008609"/>
    </source>
</evidence>
<dbReference type="Pfam" id="PF16350">
    <property type="entry name" value="FAO_M"/>
    <property type="match status" value="1"/>
</dbReference>
<evidence type="ECO:0000259" key="5">
    <source>
        <dbReference type="Pfam" id="PF16350"/>
    </source>
</evidence>
<dbReference type="Gene3D" id="3.30.9.10">
    <property type="entry name" value="D-Amino Acid Oxidase, subunit A, domain 2"/>
    <property type="match status" value="1"/>
</dbReference>
<dbReference type="Proteomes" id="UP000694865">
    <property type="component" value="Unplaced"/>
</dbReference>
<feature type="domain" description="FAD dependent oxidoreductase" evidence="2">
    <location>
        <begin position="14"/>
        <end position="313"/>
    </location>
</feature>
<dbReference type="InterPro" id="IPR028896">
    <property type="entry name" value="GcvT/YgfZ/DmdA"/>
</dbReference>
<dbReference type="InterPro" id="IPR006222">
    <property type="entry name" value="GCVT_N"/>
</dbReference>
<comment type="similarity">
    <text evidence="1">Belongs to the GcvT family.</text>
</comment>
<dbReference type="InterPro" id="IPR006076">
    <property type="entry name" value="FAD-dep_OxRdtase"/>
</dbReference>
<name>A0ABM0MK73_SACKO</name>
<dbReference type="InterPro" id="IPR032503">
    <property type="entry name" value="FAO_M"/>
</dbReference>
<dbReference type="SUPFAM" id="SSF54373">
    <property type="entry name" value="FAD-linked reductases, C-terminal domain"/>
    <property type="match status" value="1"/>
</dbReference>
<dbReference type="Gene3D" id="3.50.50.60">
    <property type="entry name" value="FAD/NAD(P)-binding domain"/>
    <property type="match status" value="1"/>
</dbReference>
<dbReference type="Pfam" id="PF01571">
    <property type="entry name" value="GCV_T"/>
    <property type="match status" value="1"/>
</dbReference>
<dbReference type="RefSeq" id="XP_006820414.1">
    <property type="nucleotide sequence ID" value="XM_006820351.1"/>
</dbReference>
<dbReference type="Pfam" id="PF01266">
    <property type="entry name" value="DAO"/>
    <property type="match status" value="1"/>
</dbReference>
<evidence type="ECO:0000313" key="6">
    <source>
        <dbReference type="Proteomes" id="UP000694865"/>
    </source>
</evidence>
<dbReference type="Gene3D" id="2.40.30.110">
    <property type="entry name" value="Aminomethyltransferase beta-barrel domains"/>
    <property type="match status" value="1"/>
</dbReference>
<dbReference type="InterPro" id="IPR027266">
    <property type="entry name" value="TrmE/GcvT-like"/>
</dbReference>
<dbReference type="GeneID" id="100369424"/>
<feature type="domain" description="Aminomethyltransferase C-terminal" evidence="4">
    <location>
        <begin position="681"/>
        <end position="768"/>
    </location>
</feature>
<dbReference type="InterPro" id="IPR013977">
    <property type="entry name" value="GcvT_C"/>
</dbReference>
<dbReference type="InterPro" id="IPR036188">
    <property type="entry name" value="FAD/NAD-bd_sf"/>
</dbReference>
<dbReference type="PANTHER" id="PTHR43757">
    <property type="entry name" value="AMINOMETHYLTRANSFERASE"/>
    <property type="match status" value="1"/>
</dbReference>
<sequence length="777" mass="87998">MRATAVETECSSISSELYSKLEEETGIATGYKQCGAISLAQTKDRLIYLRRAAVNARAYGIETHEISPDEIKERHPLIKTENLAGGLWIPGDATANPSDVTQSLIRGAINRGVKLHEKVEVTSIETINGHVYSVVTNQGKIQCEYFINCGGMWARDIGLRSDPVVKVPLHACEHYYLVTKPIRSDINVADLPTIRDLDSSIYIREWSGGLLAGGFEPLAKPAFYKGIPKPYEFQMLPEDWDHFQVLLDGMLGCVPMLEKAEVRQLFNGAESFTPDLKYIMGEAPNVKNYYVLAGMNSSGIAGSGGAGKLLADWIVNGEQPMNMWPVDIRRFCQHQNNKAYLRDRVKEVLGMHYQIRYPYQEYQYGRKLRCSPLYPRLQEYNAVFGEKLGFERANWFITEEYADDFLLQNNSEKGTFCKPNWYEIVKSEYKVCREAVGVLDMSSFSKFEIKSAGNEATKLLQHLCVNEMDMPVGNVVHTAMLNRHGCYETDCSVARFAHNHYFIISPSDQVTRNFAWITKHIPEDKQAAITVTDATSRYTALNVMGPKSRELLQQITSTSLNSTDFKPFTCKEISAGYASGIKALAMTHSGELGWMLYIPNEFALSLYDLLMDVGKDFGIRNVGYYALRYLRIEKFFAFMGQDFNSTHTPFEIGREFKVDFKASNFIGKTELSKKKNEGVKRRLAMFLLDDHDRDKDLWPWGGEAIYRNGQMTGLTTSIGCGFTLNKMICIGWVTNKHKQTGVRQLVTNDYVIDGHYEIEINTKRFTAKPRLYTPALA</sequence>
<feature type="domain" description="FAD dependent oxidoreductase central" evidence="5">
    <location>
        <begin position="316"/>
        <end position="371"/>
    </location>
</feature>
<organism evidence="6 7">
    <name type="scientific">Saccoglossus kowalevskii</name>
    <name type="common">Acorn worm</name>
    <dbReference type="NCBI Taxonomy" id="10224"/>
    <lineage>
        <taxon>Eukaryota</taxon>
        <taxon>Metazoa</taxon>
        <taxon>Hemichordata</taxon>
        <taxon>Enteropneusta</taxon>
        <taxon>Harrimaniidae</taxon>
        <taxon>Saccoglossus</taxon>
    </lineage>
</organism>
<evidence type="ECO:0000259" key="4">
    <source>
        <dbReference type="Pfam" id="PF08669"/>
    </source>
</evidence>
<evidence type="ECO:0000259" key="3">
    <source>
        <dbReference type="Pfam" id="PF01571"/>
    </source>
</evidence>
<feature type="domain" description="GCVT N-terminal" evidence="3">
    <location>
        <begin position="373"/>
        <end position="661"/>
    </location>
</feature>